<keyword evidence="2" id="KW-0472">Membrane</keyword>
<comment type="caution">
    <text evidence="3">The sequence shown here is derived from an EMBL/GenBank/DDBJ whole genome shotgun (WGS) entry which is preliminary data.</text>
</comment>
<feature type="compositionally biased region" description="Polar residues" evidence="1">
    <location>
        <begin position="127"/>
        <end position="146"/>
    </location>
</feature>
<protein>
    <submittedName>
        <fullName evidence="3">Uncharacterized protein</fullName>
    </submittedName>
</protein>
<evidence type="ECO:0000256" key="1">
    <source>
        <dbReference type="SAM" id="MobiDB-lite"/>
    </source>
</evidence>
<dbReference type="AlphaFoldDB" id="A0AAI9V142"/>
<dbReference type="EMBL" id="MLGG01000002">
    <property type="protein sequence ID" value="KAK1467305.1"/>
    <property type="molecule type" value="Genomic_DNA"/>
</dbReference>
<keyword evidence="4" id="KW-1185">Reference proteome</keyword>
<feature type="region of interest" description="Disordered" evidence="1">
    <location>
        <begin position="124"/>
        <end position="162"/>
    </location>
</feature>
<name>A0AAI9V142_9PEZI</name>
<dbReference type="Proteomes" id="UP001239795">
    <property type="component" value="Unassembled WGS sequence"/>
</dbReference>
<feature type="transmembrane region" description="Helical" evidence="2">
    <location>
        <begin position="38"/>
        <end position="57"/>
    </location>
</feature>
<keyword evidence="2" id="KW-0812">Transmembrane</keyword>
<organism evidence="3 4">
    <name type="scientific">Colletotrichum melonis</name>
    <dbReference type="NCBI Taxonomy" id="1209925"/>
    <lineage>
        <taxon>Eukaryota</taxon>
        <taxon>Fungi</taxon>
        <taxon>Dikarya</taxon>
        <taxon>Ascomycota</taxon>
        <taxon>Pezizomycotina</taxon>
        <taxon>Sordariomycetes</taxon>
        <taxon>Hypocreomycetidae</taxon>
        <taxon>Glomerellales</taxon>
        <taxon>Glomerellaceae</taxon>
        <taxon>Colletotrichum</taxon>
        <taxon>Colletotrichum acutatum species complex</taxon>
    </lineage>
</organism>
<proteinExistence type="predicted"/>
<accession>A0AAI9V142</accession>
<evidence type="ECO:0000313" key="4">
    <source>
        <dbReference type="Proteomes" id="UP001239795"/>
    </source>
</evidence>
<keyword evidence="2" id="KW-1133">Transmembrane helix</keyword>
<evidence type="ECO:0000313" key="3">
    <source>
        <dbReference type="EMBL" id="KAK1467305.1"/>
    </source>
</evidence>
<gene>
    <name evidence="3" type="ORF">CMEL01_11298</name>
</gene>
<sequence>MGLGLPNPYTLELISTFKKQPAYRISLFLPTYLDNPKAIPQDFSFLSPFFTLIYLIVGQVRYFQRRTDADAAYPVLRVRGALESLNRGEPRNFAAAVAVTLHHPEKSPLNTTHLRHQYQRLLRSTGDIGSNHTSTARPRPFSTVNTAEPRPRQQPMRIQAHS</sequence>
<reference evidence="3 4" key="1">
    <citation type="submission" date="2016-10" db="EMBL/GenBank/DDBJ databases">
        <title>The genome sequence of Colletotrichum fioriniae PJ7.</title>
        <authorList>
            <person name="Baroncelli R."/>
        </authorList>
    </citation>
    <scope>NUCLEOTIDE SEQUENCE [LARGE SCALE GENOMIC DNA]</scope>
    <source>
        <strain evidence="3">Col 31</strain>
    </source>
</reference>
<evidence type="ECO:0000256" key="2">
    <source>
        <dbReference type="SAM" id="Phobius"/>
    </source>
</evidence>